<dbReference type="GO" id="GO:0008395">
    <property type="term" value="F:steroid hydroxylase activity"/>
    <property type="evidence" value="ECO:0007669"/>
    <property type="project" value="TreeGrafter"/>
</dbReference>
<keyword evidence="9" id="KW-1185">Reference proteome</keyword>
<name>A0A1E3S992_MYCIE</name>
<keyword evidence="6" id="KW-0408">Iron</keyword>
<evidence type="ECO:0000256" key="2">
    <source>
        <dbReference type="ARBA" id="ARBA00010617"/>
    </source>
</evidence>
<evidence type="ECO:0000313" key="8">
    <source>
        <dbReference type="EMBL" id="ORB06586.1"/>
    </source>
</evidence>
<comment type="similarity">
    <text evidence="2">Belongs to the cytochrome P450 family.</text>
</comment>
<evidence type="ECO:0000256" key="1">
    <source>
        <dbReference type="ARBA" id="ARBA00001971"/>
    </source>
</evidence>
<keyword evidence="4" id="KW-0479">Metal-binding</keyword>
<dbReference type="PANTHER" id="PTHR46696">
    <property type="entry name" value="P450, PUTATIVE (EUROFUNG)-RELATED"/>
    <property type="match status" value="1"/>
</dbReference>
<dbReference type="RefSeq" id="WP_069421062.1">
    <property type="nucleotide sequence ID" value="NZ_CBCRZH010000026.1"/>
</dbReference>
<dbReference type="InterPro" id="IPR001128">
    <property type="entry name" value="Cyt_P450"/>
</dbReference>
<evidence type="ECO:0000256" key="6">
    <source>
        <dbReference type="ARBA" id="ARBA00023004"/>
    </source>
</evidence>
<dbReference type="InterPro" id="IPR002397">
    <property type="entry name" value="Cyt_P450_B"/>
</dbReference>
<dbReference type="FunFam" id="1.10.630.10:FF:000018">
    <property type="entry name" value="Cytochrome P450 monooxygenase"/>
    <property type="match status" value="1"/>
</dbReference>
<dbReference type="InterPro" id="IPR036396">
    <property type="entry name" value="Cyt_P450_sf"/>
</dbReference>
<dbReference type="CDD" id="cd20625">
    <property type="entry name" value="CYP164-like"/>
    <property type="match status" value="1"/>
</dbReference>
<dbReference type="Proteomes" id="UP000192739">
    <property type="component" value="Unassembled WGS sequence"/>
</dbReference>
<dbReference type="PANTHER" id="PTHR46696:SF4">
    <property type="entry name" value="BIOTIN BIOSYNTHESIS CYTOCHROME P450"/>
    <property type="match status" value="1"/>
</dbReference>
<dbReference type="GO" id="GO:0020037">
    <property type="term" value="F:heme binding"/>
    <property type="evidence" value="ECO:0007669"/>
    <property type="project" value="InterPro"/>
</dbReference>
<gene>
    <name evidence="8" type="ORF">BST27_10910</name>
</gene>
<evidence type="ECO:0000256" key="3">
    <source>
        <dbReference type="ARBA" id="ARBA00022617"/>
    </source>
</evidence>
<dbReference type="AlphaFoldDB" id="A0A1E3S992"/>
<dbReference type="OrthoDB" id="142769at2"/>
<protein>
    <submittedName>
        <fullName evidence="8">Cytochrome P450</fullName>
    </submittedName>
</protein>
<reference evidence="8 9" key="1">
    <citation type="submission" date="2017-02" db="EMBL/GenBank/DDBJ databases">
        <title>The new phylogeny of genus Mycobacterium.</title>
        <authorList>
            <person name="Tortoli E."/>
            <person name="Trovato A."/>
            <person name="Cirillo D.M."/>
        </authorList>
    </citation>
    <scope>NUCLEOTIDE SEQUENCE [LARGE SCALE GENOMIC DNA]</scope>
    <source>
        <strain evidence="8 9">DSM 44049</strain>
    </source>
</reference>
<dbReference type="GO" id="GO:0036199">
    <property type="term" value="F:cholest-4-en-3-one 26-monooxygenase activity"/>
    <property type="evidence" value="ECO:0007669"/>
    <property type="project" value="TreeGrafter"/>
</dbReference>
<evidence type="ECO:0000313" key="9">
    <source>
        <dbReference type="Proteomes" id="UP000192739"/>
    </source>
</evidence>
<comment type="caution">
    <text evidence="8">The sequence shown here is derived from an EMBL/GenBank/DDBJ whole genome shotgun (WGS) entry which is preliminary data.</text>
</comment>
<sequence>MRQQLHWFALHGFVRHLALVGTWRGDPLGRLIADPAVFANPRPFCDELHAQGPLVRVSGGYLAVGHAVARQILRSKDFRLPWPGSTLPGPLRWLEDRTRPDLLHPLRPPSLLAVEAPDHTRYRAALAPAFTQKAVAALHNRIAEIASNLLDRLANEPGPVDLVDEYCWQVPVVVLSDVLGVPDRDQEIIREFCEVGAPILDAGLTWRQYRRVQEATEGICAWLKGHVRRLMRSPGDDLISELILRGRSGSADIHLTETELQAMAGLLLTAGSETTVNLLGSAIQMLLDAPEHVRELRQQPQLWSHAIQEILRLEPPVQVIPRVALRDTEVGRTAIRRGAVILTYVPAVNRDPSVFDDPHRFDIRRENAMKHLCFASGHHVCLGATLARDEAAIGLRTLFERFPEMRVAGTQSRRESRVLRGWAKLPVQLVPAKGLLTAS</sequence>
<dbReference type="PRINTS" id="PR00359">
    <property type="entry name" value="BP450"/>
</dbReference>
<evidence type="ECO:0000256" key="7">
    <source>
        <dbReference type="ARBA" id="ARBA00023033"/>
    </source>
</evidence>
<evidence type="ECO:0000256" key="5">
    <source>
        <dbReference type="ARBA" id="ARBA00023002"/>
    </source>
</evidence>
<dbReference type="PRINTS" id="PR00385">
    <property type="entry name" value="P450"/>
</dbReference>
<dbReference type="GO" id="GO:0006707">
    <property type="term" value="P:cholesterol catabolic process"/>
    <property type="evidence" value="ECO:0007669"/>
    <property type="project" value="TreeGrafter"/>
</dbReference>
<dbReference type="EMBL" id="MVHT01000023">
    <property type="protein sequence ID" value="ORB06586.1"/>
    <property type="molecule type" value="Genomic_DNA"/>
</dbReference>
<keyword evidence="5" id="KW-0560">Oxidoreductase</keyword>
<keyword evidence="3" id="KW-0349">Heme</keyword>
<keyword evidence="7" id="KW-0503">Monooxygenase</keyword>
<dbReference type="SUPFAM" id="SSF48264">
    <property type="entry name" value="Cytochrome P450"/>
    <property type="match status" value="1"/>
</dbReference>
<evidence type="ECO:0000256" key="4">
    <source>
        <dbReference type="ARBA" id="ARBA00022723"/>
    </source>
</evidence>
<dbReference type="Pfam" id="PF00067">
    <property type="entry name" value="p450"/>
    <property type="match status" value="1"/>
</dbReference>
<comment type="cofactor">
    <cofactor evidence="1">
        <name>heme</name>
        <dbReference type="ChEBI" id="CHEBI:30413"/>
    </cofactor>
</comment>
<dbReference type="STRING" id="28445.BHQ20_20830"/>
<dbReference type="GO" id="GO:0005506">
    <property type="term" value="F:iron ion binding"/>
    <property type="evidence" value="ECO:0007669"/>
    <property type="project" value="InterPro"/>
</dbReference>
<accession>A0A1E3S992</accession>
<proteinExistence type="inferred from homology"/>
<dbReference type="Gene3D" id="1.10.630.10">
    <property type="entry name" value="Cytochrome P450"/>
    <property type="match status" value="1"/>
</dbReference>
<organism evidence="8 9">
    <name type="scientific">Mycobacterium intermedium</name>
    <dbReference type="NCBI Taxonomy" id="28445"/>
    <lineage>
        <taxon>Bacteria</taxon>
        <taxon>Bacillati</taxon>
        <taxon>Actinomycetota</taxon>
        <taxon>Actinomycetes</taxon>
        <taxon>Mycobacteriales</taxon>
        <taxon>Mycobacteriaceae</taxon>
        <taxon>Mycobacterium</taxon>
        <taxon>Mycobacterium simiae complex</taxon>
    </lineage>
</organism>